<comment type="caution">
    <text evidence="1">The sequence shown here is derived from an EMBL/GenBank/DDBJ whole genome shotgun (WGS) entry which is preliminary data.</text>
</comment>
<organism evidence="1 2">
    <name type="scientific">Duganella aceris</name>
    <dbReference type="NCBI Taxonomy" id="2703883"/>
    <lineage>
        <taxon>Bacteria</taxon>
        <taxon>Pseudomonadati</taxon>
        <taxon>Pseudomonadota</taxon>
        <taxon>Betaproteobacteria</taxon>
        <taxon>Burkholderiales</taxon>
        <taxon>Oxalobacteraceae</taxon>
        <taxon>Telluria group</taxon>
        <taxon>Duganella</taxon>
    </lineage>
</organism>
<gene>
    <name evidence="1" type="ORF">GW587_04380</name>
</gene>
<protein>
    <recommendedName>
        <fullName evidence="3">Sensor histidine kinase</fullName>
    </recommendedName>
</protein>
<proteinExistence type="predicted"/>
<evidence type="ECO:0008006" key="3">
    <source>
        <dbReference type="Google" id="ProtNLM"/>
    </source>
</evidence>
<dbReference type="Proteomes" id="UP000666369">
    <property type="component" value="Unassembled WGS sequence"/>
</dbReference>
<accession>A0ABX0FG19</accession>
<dbReference type="EMBL" id="JAADJT010000001">
    <property type="protein sequence ID" value="NGZ83499.1"/>
    <property type="molecule type" value="Genomic_DNA"/>
</dbReference>
<evidence type="ECO:0000313" key="1">
    <source>
        <dbReference type="EMBL" id="NGZ83499.1"/>
    </source>
</evidence>
<dbReference type="RefSeq" id="WP_166098929.1">
    <property type="nucleotide sequence ID" value="NZ_JAADJT010000001.1"/>
</dbReference>
<reference evidence="2" key="1">
    <citation type="submission" date="2023-07" db="EMBL/GenBank/DDBJ databases">
        <title>Duganella aceri sp. nov., isolated from tree sap.</title>
        <authorList>
            <person name="Kim I.S."/>
        </authorList>
    </citation>
    <scope>NUCLEOTIDE SEQUENCE [LARGE SCALE GENOMIC DNA]</scope>
    <source>
        <strain evidence="2">SAP-35</strain>
    </source>
</reference>
<sequence length="343" mass="36867">MSGAADDAARVRARLLALLNHDLRAPLARIATQAAGSAPDPRAIESAARRQLEWLADLQDCARYELQPPELTPAPAYLHALLRHTAHDDAALQALPALAVLDARLLAHTLRKLHQHAVRMADAMPAAASVRPLALRVTAVPGAVTLRFGTGTCAATHDDNDNNDDNDNDDNDAWRDVAASLAGDAIDPGLMLAAHLVRAMDGRLQQAGDSLRFQITVPLAQEHDAMPPAPRFDPPEPFGDGRTVLLLEPHGPMHDYLLEILESAAFDVLSEAGAGRPALVLCANENVWNEVAHEDGPPVLLHAMLPPQRPQDFACVLYKPAPPEVLLNALRRLLAVSAPGVRR</sequence>
<name>A0ABX0FG19_9BURK</name>
<keyword evidence="2" id="KW-1185">Reference proteome</keyword>
<evidence type="ECO:0000313" key="2">
    <source>
        <dbReference type="Proteomes" id="UP000666369"/>
    </source>
</evidence>